<dbReference type="AlphaFoldDB" id="A0A9N9AUY1"/>
<feature type="domain" description="WAPL" evidence="3">
    <location>
        <begin position="357"/>
        <end position="405"/>
    </location>
</feature>
<dbReference type="Gene3D" id="1.25.10.10">
    <property type="entry name" value="Leucine-rich Repeat Variant"/>
    <property type="match status" value="3"/>
</dbReference>
<feature type="region of interest" description="Disordered" evidence="2">
    <location>
        <begin position="347"/>
        <end position="374"/>
    </location>
</feature>
<dbReference type="SUPFAM" id="SSF48371">
    <property type="entry name" value="ARM repeat"/>
    <property type="match status" value="1"/>
</dbReference>
<proteinExistence type="inferred from homology"/>
<feature type="region of interest" description="Disordered" evidence="2">
    <location>
        <begin position="162"/>
        <end position="231"/>
    </location>
</feature>
<accession>A0A9N9AUY1</accession>
<feature type="compositionally biased region" description="Low complexity" evidence="2">
    <location>
        <begin position="95"/>
        <end position="105"/>
    </location>
</feature>
<comment type="similarity">
    <text evidence="1">Belongs to the WAPL family.</text>
</comment>
<feature type="region of interest" description="Disordered" evidence="2">
    <location>
        <begin position="1"/>
        <end position="68"/>
    </location>
</feature>
<feature type="compositionally biased region" description="Polar residues" evidence="2">
    <location>
        <begin position="170"/>
        <end position="220"/>
    </location>
</feature>
<feature type="compositionally biased region" description="Basic residues" evidence="2">
    <location>
        <begin position="18"/>
        <end position="29"/>
    </location>
</feature>
<dbReference type="EMBL" id="CAJVPK010000698">
    <property type="protein sequence ID" value="CAG8541071.1"/>
    <property type="molecule type" value="Genomic_DNA"/>
</dbReference>
<feature type="region of interest" description="Disordered" evidence="2">
    <location>
        <begin position="88"/>
        <end position="135"/>
    </location>
</feature>
<protein>
    <submittedName>
        <fullName evidence="4">11065_t:CDS:1</fullName>
    </submittedName>
</protein>
<dbReference type="Pfam" id="PF07814">
    <property type="entry name" value="WAPL"/>
    <property type="match status" value="2"/>
</dbReference>
<dbReference type="PANTHER" id="PTHR22100:SF13">
    <property type="entry name" value="WINGS APART-LIKE PROTEIN HOMOLOG"/>
    <property type="match status" value="1"/>
</dbReference>
<name>A0A9N9AUY1_9GLOM</name>
<dbReference type="OrthoDB" id="78088at2759"/>
<dbReference type="InterPro" id="IPR039874">
    <property type="entry name" value="WAPL"/>
</dbReference>
<evidence type="ECO:0000313" key="4">
    <source>
        <dbReference type="EMBL" id="CAG8541071.1"/>
    </source>
</evidence>
<gene>
    <name evidence="4" type="ORF">DEBURN_LOCUS6613</name>
</gene>
<dbReference type="PROSITE" id="PS51271">
    <property type="entry name" value="WAPL"/>
    <property type="match status" value="1"/>
</dbReference>
<dbReference type="PANTHER" id="PTHR22100">
    <property type="entry name" value="WINGS APART-LIKE PROTEIN HOMOLOG"/>
    <property type="match status" value="1"/>
</dbReference>
<organism evidence="4 5">
    <name type="scientific">Diversispora eburnea</name>
    <dbReference type="NCBI Taxonomy" id="1213867"/>
    <lineage>
        <taxon>Eukaryota</taxon>
        <taxon>Fungi</taxon>
        <taxon>Fungi incertae sedis</taxon>
        <taxon>Mucoromycota</taxon>
        <taxon>Glomeromycotina</taxon>
        <taxon>Glomeromycetes</taxon>
        <taxon>Diversisporales</taxon>
        <taxon>Diversisporaceae</taxon>
        <taxon>Diversispora</taxon>
    </lineage>
</organism>
<evidence type="ECO:0000313" key="5">
    <source>
        <dbReference type="Proteomes" id="UP000789706"/>
    </source>
</evidence>
<feature type="compositionally biased region" description="Acidic residues" evidence="2">
    <location>
        <begin position="353"/>
        <end position="362"/>
    </location>
</feature>
<dbReference type="InterPro" id="IPR022771">
    <property type="entry name" value="WAPL_C"/>
</dbReference>
<dbReference type="InterPro" id="IPR011989">
    <property type="entry name" value="ARM-like"/>
</dbReference>
<evidence type="ECO:0000256" key="1">
    <source>
        <dbReference type="ARBA" id="ARBA00006854"/>
    </source>
</evidence>
<dbReference type="InterPro" id="IPR012502">
    <property type="entry name" value="WAPL_dom"/>
</dbReference>
<sequence>MVTSSSHNIFDFSEKDKTRKRKQKTTASKRKAEDKSLDIFNFPSDDNSSRGGGVVGGGRDLNSKNANISSSPLLINKNLTTNVEVMTASKKKNNNDNSPPSTRLSRLLRRTSKTKETIEISDVGKSTSEKKDDDNGFDFVKYIDEDLNNDIIGDVIEDVKHFDFDPTPPDKSTANKSTPNKSAPTPNKLTPPNESTLNPPNKSTLGPPNKSSSVYFNNIYKTPPPPRISEHPIRSISEVGTPISFLSFHRKKTTESVWDIVETGSSPINMSSPSSRKQKNLKMESTEITTTTTSTTITTINQTHQNLLLPYEEDPSFDSPTYGQRRTILGQDLDSLLLDSYLSSGLKFNDNNENGEDEEEKDFNEKSSQVKSSHELREVGEYTRFTDEMVYILDGLRKSQPLNVRRTSSDLLINESGFMEIIVGCLNSPLDPFSDDNELKRSERLLIKDMKEIIRRSTIFSSKSKISLKSIALRILSSLTSLRTRYENLIKRELKTSGGLISVMGILKTELEQVSRLLSKIENVLDLERIEQCLRILEYAAYSCEENQIDIVEMDEELLQLLLEFLLYCQLESYNDNSHITYSEDLTKLKDIEIIKEEILSHMIALLINLAEMDTNNHDEFRKVEQNPNCPGTHKCLRMCTCSSRESTISCLVSLYNHQLEKSEKCDNETMLAAFIALLLVSSLINFLQLFHFHELIGEVAATVLAK</sequence>
<comment type="caution">
    <text evidence="4">The sequence shown here is derived from an EMBL/GenBank/DDBJ whole genome shotgun (WGS) entry which is preliminary data.</text>
</comment>
<dbReference type="InterPro" id="IPR016024">
    <property type="entry name" value="ARM-type_fold"/>
</dbReference>
<keyword evidence="5" id="KW-1185">Reference proteome</keyword>
<evidence type="ECO:0000256" key="2">
    <source>
        <dbReference type="SAM" id="MobiDB-lite"/>
    </source>
</evidence>
<evidence type="ECO:0000259" key="3">
    <source>
        <dbReference type="PROSITE" id="PS51271"/>
    </source>
</evidence>
<dbReference type="Proteomes" id="UP000789706">
    <property type="component" value="Unassembled WGS sequence"/>
</dbReference>
<feature type="compositionally biased region" description="Gly residues" evidence="2">
    <location>
        <begin position="50"/>
        <end position="59"/>
    </location>
</feature>
<reference evidence="4" key="1">
    <citation type="submission" date="2021-06" db="EMBL/GenBank/DDBJ databases">
        <authorList>
            <person name="Kallberg Y."/>
            <person name="Tangrot J."/>
            <person name="Rosling A."/>
        </authorList>
    </citation>
    <scope>NUCLEOTIDE SEQUENCE</scope>
    <source>
        <strain evidence="4">AZ414A</strain>
    </source>
</reference>